<name>A0A410DNH6_9CLOT</name>
<gene>
    <name evidence="1" type="ORF">C1I91_02655</name>
</gene>
<dbReference type="Proteomes" id="UP000286268">
    <property type="component" value="Chromosome"/>
</dbReference>
<keyword evidence="2" id="KW-1185">Reference proteome</keyword>
<evidence type="ECO:0000313" key="2">
    <source>
        <dbReference type="Proteomes" id="UP000286268"/>
    </source>
</evidence>
<dbReference type="KEGG" id="cmah:C1I91_02655"/>
<accession>A0A410DNH6</accession>
<sequence length="77" mass="8923">MVWDKMRELNLDDKIEEHLKDVTQRDSNAVEEIVTDPELLMKVKEFIHAGMDPRTIGESLNLSVKQVNIIKDMLGKM</sequence>
<reference evidence="1 2" key="1">
    <citation type="submission" date="2018-01" db="EMBL/GenBank/DDBJ databases">
        <title>Genome Sequencing and Assembly of Anaerobacter polyendosporus strain CT4.</title>
        <authorList>
            <person name="Tachaapaikoon C."/>
            <person name="Sutheeworapong S."/>
            <person name="Jenjaroenpun P."/>
            <person name="Wongsurawat T."/>
            <person name="Nookeaw I."/>
            <person name="Cheawchanlertfa P."/>
            <person name="Kosugi A."/>
            <person name="Cheevadhanarak S."/>
            <person name="Ratanakhanokchai K."/>
        </authorList>
    </citation>
    <scope>NUCLEOTIDE SEQUENCE [LARGE SCALE GENOMIC DNA]</scope>
    <source>
        <strain evidence="1 2">CT4</strain>
    </source>
</reference>
<organism evidence="1 2">
    <name type="scientific">Clostridium manihotivorum</name>
    <dbReference type="NCBI Taxonomy" id="2320868"/>
    <lineage>
        <taxon>Bacteria</taxon>
        <taxon>Bacillati</taxon>
        <taxon>Bacillota</taxon>
        <taxon>Clostridia</taxon>
        <taxon>Eubacteriales</taxon>
        <taxon>Clostridiaceae</taxon>
        <taxon>Clostridium</taxon>
    </lineage>
</organism>
<proteinExistence type="predicted"/>
<dbReference type="EMBL" id="CP025746">
    <property type="protein sequence ID" value="QAA30653.1"/>
    <property type="molecule type" value="Genomic_DNA"/>
</dbReference>
<dbReference type="AlphaFoldDB" id="A0A410DNH6"/>
<evidence type="ECO:0000313" key="1">
    <source>
        <dbReference type="EMBL" id="QAA30653.1"/>
    </source>
</evidence>
<protein>
    <submittedName>
        <fullName evidence="1">Uncharacterized protein</fullName>
    </submittedName>
</protein>
<dbReference type="OrthoDB" id="1930058at2"/>
<dbReference type="RefSeq" id="WP_128211103.1">
    <property type="nucleotide sequence ID" value="NZ_CP025746.1"/>
</dbReference>